<dbReference type="Pfam" id="PF00498">
    <property type="entry name" value="FHA"/>
    <property type="match status" value="1"/>
</dbReference>
<dbReference type="AlphaFoldDB" id="A0A2T1C0L0"/>
<proteinExistence type="predicted"/>
<protein>
    <submittedName>
        <fullName evidence="3">Phosphopeptide-binding protein</fullName>
    </submittedName>
</protein>
<dbReference type="Proteomes" id="UP000238762">
    <property type="component" value="Unassembled WGS sequence"/>
</dbReference>
<evidence type="ECO:0000256" key="1">
    <source>
        <dbReference type="SAM" id="MobiDB-lite"/>
    </source>
</evidence>
<dbReference type="EMBL" id="PVWJ01000087">
    <property type="protein sequence ID" value="PSB01801.1"/>
    <property type="molecule type" value="Genomic_DNA"/>
</dbReference>
<dbReference type="PROSITE" id="PS50006">
    <property type="entry name" value="FHA_DOMAIN"/>
    <property type="match status" value="1"/>
</dbReference>
<reference evidence="3 4" key="1">
    <citation type="submission" date="2018-02" db="EMBL/GenBank/DDBJ databases">
        <authorList>
            <person name="Cohen D.B."/>
            <person name="Kent A.D."/>
        </authorList>
    </citation>
    <scope>NUCLEOTIDE SEQUENCE [LARGE SCALE GENOMIC DNA]</scope>
    <source>
        <strain evidence="3 4">CCAP 1448/3</strain>
    </source>
</reference>
<dbReference type="SMART" id="SM00240">
    <property type="entry name" value="FHA"/>
    <property type="match status" value="1"/>
</dbReference>
<dbReference type="RefSeq" id="WP_106289732.1">
    <property type="nucleotide sequence ID" value="NZ_CAWNTC010000115.1"/>
</dbReference>
<comment type="caution">
    <text evidence="3">The sequence shown here is derived from an EMBL/GenBank/DDBJ whole genome shotgun (WGS) entry which is preliminary data.</text>
</comment>
<feature type="region of interest" description="Disordered" evidence="1">
    <location>
        <begin position="106"/>
        <end position="144"/>
    </location>
</feature>
<sequence length="144" mass="15998">MITLTLLHPLQSIPVQSWTFESETVVRIGRAVDNDVVLYSAVVSRYHVELRAKESNWEVVSIGANGTYFDGKSIDQVPVTDGMVFRLASSGPQIQVRLGAVLPPEKQPLQTSDTISPAPEQRPIATTEIESKSPWYDTDERNKC</sequence>
<name>A0A2T1C0L0_9CYAN</name>
<feature type="domain" description="FHA" evidence="2">
    <location>
        <begin position="26"/>
        <end position="74"/>
    </location>
</feature>
<evidence type="ECO:0000313" key="3">
    <source>
        <dbReference type="EMBL" id="PSB01801.1"/>
    </source>
</evidence>
<keyword evidence="4" id="KW-1185">Reference proteome</keyword>
<evidence type="ECO:0000259" key="2">
    <source>
        <dbReference type="PROSITE" id="PS50006"/>
    </source>
</evidence>
<organism evidence="3 4">
    <name type="scientific">Merismopedia glauca CCAP 1448/3</name>
    <dbReference type="NCBI Taxonomy" id="1296344"/>
    <lineage>
        <taxon>Bacteria</taxon>
        <taxon>Bacillati</taxon>
        <taxon>Cyanobacteriota</taxon>
        <taxon>Cyanophyceae</taxon>
        <taxon>Synechococcales</taxon>
        <taxon>Merismopediaceae</taxon>
        <taxon>Merismopedia</taxon>
    </lineage>
</organism>
<dbReference type="InterPro" id="IPR000253">
    <property type="entry name" value="FHA_dom"/>
</dbReference>
<dbReference type="SUPFAM" id="SSF49879">
    <property type="entry name" value="SMAD/FHA domain"/>
    <property type="match status" value="1"/>
</dbReference>
<dbReference type="OrthoDB" id="514712at2"/>
<gene>
    <name evidence="3" type="ORF">C7B64_16375</name>
</gene>
<dbReference type="Gene3D" id="2.60.200.20">
    <property type="match status" value="1"/>
</dbReference>
<dbReference type="InterPro" id="IPR008984">
    <property type="entry name" value="SMAD_FHA_dom_sf"/>
</dbReference>
<reference evidence="3 4" key="2">
    <citation type="submission" date="2018-03" db="EMBL/GenBank/DDBJ databases">
        <title>The ancient ancestry and fast evolution of plastids.</title>
        <authorList>
            <person name="Moore K.R."/>
            <person name="Magnabosco C."/>
            <person name="Momper L."/>
            <person name="Gold D.A."/>
            <person name="Bosak T."/>
            <person name="Fournier G.P."/>
        </authorList>
    </citation>
    <scope>NUCLEOTIDE SEQUENCE [LARGE SCALE GENOMIC DNA]</scope>
    <source>
        <strain evidence="3 4">CCAP 1448/3</strain>
    </source>
</reference>
<accession>A0A2T1C0L0</accession>
<evidence type="ECO:0000313" key="4">
    <source>
        <dbReference type="Proteomes" id="UP000238762"/>
    </source>
</evidence>